<name>R4ISS3_9MYRI</name>
<evidence type="ECO:0000256" key="7">
    <source>
        <dbReference type="ARBA" id="ARBA00023027"/>
    </source>
</evidence>
<evidence type="ECO:0000256" key="10">
    <source>
        <dbReference type="ARBA" id="ARBA00049551"/>
    </source>
</evidence>
<keyword evidence="4 11" id="KW-0812">Transmembrane</keyword>
<keyword evidence="8 11" id="KW-0472">Membrane</keyword>
<dbReference type="InterPro" id="IPR039428">
    <property type="entry name" value="NUOK/Mnh_C1-like"/>
</dbReference>
<evidence type="ECO:0000256" key="6">
    <source>
        <dbReference type="ARBA" id="ARBA00022989"/>
    </source>
</evidence>
<feature type="transmembrane region" description="Helical" evidence="11">
    <location>
        <begin position="21"/>
        <end position="41"/>
    </location>
</feature>
<comment type="similarity">
    <text evidence="2">Belongs to the complex I subunit 4L family.</text>
</comment>
<keyword evidence="5" id="KW-1278">Translocase</keyword>
<dbReference type="EMBL" id="KC155628">
    <property type="protein sequence ID" value="AGA84608.1"/>
    <property type="molecule type" value="Genomic_DNA"/>
</dbReference>
<dbReference type="GO" id="GO:0016020">
    <property type="term" value="C:membrane"/>
    <property type="evidence" value="ECO:0007669"/>
    <property type="project" value="UniProtKB-SubCell"/>
</dbReference>
<dbReference type="Pfam" id="PF00420">
    <property type="entry name" value="Oxidored_q2"/>
    <property type="match status" value="1"/>
</dbReference>
<dbReference type="Gene3D" id="1.10.287.3510">
    <property type="match status" value="1"/>
</dbReference>
<evidence type="ECO:0000256" key="9">
    <source>
        <dbReference type="ARBA" id="ARBA00031586"/>
    </source>
</evidence>
<sequence>MLMMSLFIVFSGGWVFVSMHKHLLVMLISLEMTMLGLYVLLGMWSGGGAGEEYLLLVFLAFAACEGAVGLGVLVGLVRSHGNENFSSFSVLQC</sequence>
<evidence type="ECO:0000313" key="12">
    <source>
        <dbReference type="EMBL" id="AGA84608.1"/>
    </source>
</evidence>
<evidence type="ECO:0000256" key="4">
    <source>
        <dbReference type="ARBA" id="ARBA00022692"/>
    </source>
</evidence>
<evidence type="ECO:0000256" key="5">
    <source>
        <dbReference type="ARBA" id="ARBA00022967"/>
    </source>
</evidence>
<reference evidence="12" key="1">
    <citation type="journal article" date="2013" name="Mitochondrial DNA">
        <title>The complete mitochondrial genome of Cermatobius longicornis (Chilopoda: Lithobiomorpha: Henicopidae).</title>
        <authorList>
            <person name="Gai Y."/>
            <person name="Ma H."/>
            <person name="Sun X."/>
            <person name="Ma J."/>
            <person name="Li C."/>
            <person name="Yang Q."/>
        </authorList>
    </citation>
    <scope>NUCLEOTIDE SEQUENCE</scope>
</reference>
<proteinExistence type="inferred from homology"/>
<accession>R4ISS3</accession>
<geneLocation type="mitochondrion" evidence="12"/>
<evidence type="ECO:0000256" key="2">
    <source>
        <dbReference type="ARBA" id="ARBA00010519"/>
    </source>
</evidence>
<evidence type="ECO:0000256" key="1">
    <source>
        <dbReference type="ARBA" id="ARBA00004141"/>
    </source>
</evidence>
<keyword evidence="7" id="KW-0520">NAD</keyword>
<gene>
    <name evidence="12" type="primary">ND4L</name>
</gene>
<keyword evidence="12" id="KW-0496">Mitochondrion</keyword>
<dbReference type="RefSeq" id="YP_008080991.1">
    <property type="nucleotide sequence ID" value="NC_021403.1"/>
</dbReference>
<feature type="transmembrane region" description="Helical" evidence="11">
    <location>
        <begin position="53"/>
        <end position="77"/>
    </location>
</feature>
<comment type="catalytic activity">
    <reaction evidence="10">
        <text>a ubiquinone + NADH + 5 H(+)(in) = a ubiquinol + NAD(+) + 4 H(+)(out)</text>
        <dbReference type="Rhea" id="RHEA:29091"/>
        <dbReference type="Rhea" id="RHEA-COMP:9565"/>
        <dbReference type="Rhea" id="RHEA-COMP:9566"/>
        <dbReference type="ChEBI" id="CHEBI:15378"/>
        <dbReference type="ChEBI" id="CHEBI:16389"/>
        <dbReference type="ChEBI" id="CHEBI:17976"/>
        <dbReference type="ChEBI" id="CHEBI:57540"/>
        <dbReference type="ChEBI" id="CHEBI:57945"/>
        <dbReference type="EC" id="7.1.1.2"/>
    </reaction>
</comment>
<dbReference type="GO" id="GO:0008137">
    <property type="term" value="F:NADH dehydrogenase (ubiquinone) activity"/>
    <property type="evidence" value="ECO:0007669"/>
    <property type="project" value="UniProtKB-EC"/>
</dbReference>
<organism evidence="12">
    <name type="scientific">Cermatobius longicornis</name>
    <dbReference type="NCBI Taxonomy" id="1273176"/>
    <lineage>
        <taxon>Eukaryota</taxon>
        <taxon>Metazoa</taxon>
        <taxon>Ecdysozoa</taxon>
        <taxon>Arthropoda</taxon>
        <taxon>Myriapoda</taxon>
        <taxon>Chilopoda</taxon>
        <taxon>Pleurostigmophora</taxon>
        <taxon>Lithobiomorpha</taxon>
        <taxon>Henicopidae</taxon>
        <taxon>Henicopinae</taxon>
        <taxon>Henicopini</taxon>
        <taxon>Cermatobius</taxon>
    </lineage>
</organism>
<comment type="subcellular location">
    <subcellularLocation>
        <location evidence="1">Membrane</location>
        <topology evidence="1">Multi-pass membrane protein</topology>
    </subcellularLocation>
</comment>
<evidence type="ECO:0000256" key="8">
    <source>
        <dbReference type="ARBA" id="ARBA00023136"/>
    </source>
</evidence>
<keyword evidence="6 11" id="KW-1133">Transmembrane helix</keyword>
<dbReference type="GeneID" id="15822520"/>
<evidence type="ECO:0000256" key="11">
    <source>
        <dbReference type="SAM" id="Phobius"/>
    </source>
</evidence>
<protein>
    <recommendedName>
        <fullName evidence="3">NADH-ubiquinone oxidoreductase chain 4L</fullName>
    </recommendedName>
    <alternativeName>
        <fullName evidence="9">NADH dehydrogenase subunit 4L</fullName>
    </alternativeName>
</protein>
<dbReference type="AlphaFoldDB" id="R4ISS3"/>
<dbReference type="CTD" id="4539"/>
<evidence type="ECO:0000256" key="3">
    <source>
        <dbReference type="ARBA" id="ARBA00016612"/>
    </source>
</evidence>